<dbReference type="PROSITE" id="PS50975">
    <property type="entry name" value="ATP_GRASP"/>
    <property type="match status" value="1"/>
</dbReference>
<dbReference type="GO" id="GO:0005524">
    <property type="term" value="F:ATP binding"/>
    <property type="evidence" value="ECO:0007669"/>
    <property type="project" value="UniProtKB-UniRule"/>
</dbReference>
<keyword evidence="5 7" id="KW-0067">ATP-binding</keyword>
<dbReference type="NCBIfam" id="NF006367">
    <property type="entry name" value="PRK08591.1"/>
    <property type="match status" value="1"/>
</dbReference>
<dbReference type="InterPro" id="IPR011761">
    <property type="entry name" value="ATP-grasp"/>
</dbReference>
<evidence type="ECO:0000256" key="6">
    <source>
        <dbReference type="ARBA" id="ARBA00048600"/>
    </source>
</evidence>
<dbReference type="Pfam" id="PF02786">
    <property type="entry name" value="CPSase_L_D2"/>
    <property type="match status" value="1"/>
</dbReference>
<evidence type="ECO:0000256" key="7">
    <source>
        <dbReference type="PROSITE-ProRule" id="PRU00409"/>
    </source>
</evidence>
<dbReference type="EMBL" id="JPXF01000023">
    <property type="protein sequence ID" value="KGJ77586.1"/>
    <property type="molecule type" value="Genomic_DNA"/>
</dbReference>
<dbReference type="Gene3D" id="3.30.470.20">
    <property type="entry name" value="ATP-grasp fold, B domain"/>
    <property type="match status" value="1"/>
</dbReference>
<dbReference type="EC" id="6.3.4.14" evidence="2"/>
<dbReference type="SMART" id="SM00878">
    <property type="entry name" value="Biotin_carb_C"/>
    <property type="match status" value="1"/>
</dbReference>
<evidence type="ECO:0000313" key="12">
    <source>
        <dbReference type="Proteomes" id="UP000029864"/>
    </source>
</evidence>
<dbReference type="SUPFAM" id="SSF51246">
    <property type="entry name" value="Rudiment single hybrid motif"/>
    <property type="match status" value="1"/>
</dbReference>
<dbReference type="GO" id="GO:0046872">
    <property type="term" value="F:metal ion binding"/>
    <property type="evidence" value="ECO:0007669"/>
    <property type="project" value="InterPro"/>
</dbReference>
<dbReference type="InterPro" id="IPR011054">
    <property type="entry name" value="Rudment_hybrid_motif"/>
</dbReference>
<dbReference type="InterPro" id="IPR011764">
    <property type="entry name" value="Biotin_carboxylation_dom"/>
</dbReference>
<dbReference type="InterPro" id="IPR005481">
    <property type="entry name" value="BC-like_N"/>
</dbReference>
<evidence type="ECO:0000313" key="10">
    <source>
        <dbReference type="EMBL" id="KGJ77586.1"/>
    </source>
</evidence>
<dbReference type="PROSITE" id="PS00866">
    <property type="entry name" value="CPSASE_1"/>
    <property type="match status" value="1"/>
</dbReference>
<dbReference type="eggNOG" id="COG0439">
    <property type="taxonomic scope" value="Bacteria"/>
</dbReference>
<comment type="function">
    <text evidence="1">This protein is a component of the acetyl coenzyme A carboxylase complex; first, biotin carboxylase catalyzes the carboxylation of the carrier protein and then the transcarboxylase transfers the carboxyl group to form malonyl-CoA.</text>
</comment>
<dbReference type="EMBL" id="JACHBQ010000001">
    <property type="protein sequence ID" value="MBB5641698.1"/>
    <property type="molecule type" value="Genomic_DNA"/>
</dbReference>
<evidence type="ECO:0000313" key="11">
    <source>
        <dbReference type="EMBL" id="MBB5641698.1"/>
    </source>
</evidence>
<name>A0A099JHC1_9MICO</name>
<dbReference type="PANTHER" id="PTHR48095:SF2">
    <property type="entry name" value="BIOTIN CARBOXYLASE, CHLOROPLASTIC"/>
    <property type="match status" value="1"/>
</dbReference>
<evidence type="ECO:0000259" key="8">
    <source>
        <dbReference type="PROSITE" id="PS50975"/>
    </source>
</evidence>
<dbReference type="RefSeq" id="WP_035836083.1">
    <property type="nucleotide sequence ID" value="NZ_JACHBQ010000001.1"/>
</dbReference>
<dbReference type="STRING" id="1001240.GY21_07370"/>
<dbReference type="SUPFAM" id="SSF52440">
    <property type="entry name" value="PreATP-grasp domain"/>
    <property type="match status" value="1"/>
</dbReference>
<reference evidence="10 12" key="1">
    <citation type="submission" date="2014-08" db="EMBL/GenBank/DDBJ databases">
        <authorList>
            <person name="Sisinthy S."/>
        </authorList>
    </citation>
    <scope>NUCLEOTIDE SEQUENCE [LARGE SCALE GENOMIC DNA]</scope>
    <source>
        <strain evidence="10 12">RuG17</strain>
    </source>
</reference>
<keyword evidence="12" id="KW-1185">Reference proteome</keyword>
<dbReference type="GO" id="GO:0004075">
    <property type="term" value="F:biotin carboxylase activity"/>
    <property type="evidence" value="ECO:0007669"/>
    <property type="project" value="UniProtKB-EC"/>
</dbReference>
<comment type="caution">
    <text evidence="10">The sequence shown here is derived from an EMBL/GenBank/DDBJ whole genome shotgun (WGS) entry which is preliminary data.</text>
</comment>
<dbReference type="PROSITE" id="PS50979">
    <property type="entry name" value="BC"/>
    <property type="match status" value="1"/>
</dbReference>
<dbReference type="SUPFAM" id="SSF56059">
    <property type="entry name" value="Glutathione synthetase ATP-binding domain-like"/>
    <property type="match status" value="1"/>
</dbReference>
<dbReference type="Pfam" id="PF02785">
    <property type="entry name" value="Biotin_carb_C"/>
    <property type="match status" value="1"/>
</dbReference>
<evidence type="ECO:0000256" key="1">
    <source>
        <dbReference type="ARBA" id="ARBA00003761"/>
    </source>
</evidence>
<gene>
    <name evidence="11" type="ORF">BJ997_002246</name>
    <name evidence="10" type="ORF">GY21_07370</name>
</gene>
<keyword evidence="4 7" id="KW-0547">Nucleotide-binding</keyword>
<dbReference type="InterPro" id="IPR051602">
    <property type="entry name" value="ACC_Biotin_Carboxylase"/>
</dbReference>
<evidence type="ECO:0000256" key="3">
    <source>
        <dbReference type="ARBA" id="ARBA00022598"/>
    </source>
</evidence>
<dbReference type="InterPro" id="IPR005482">
    <property type="entry name" value="Biotin_COase_C"/>
</dbReference>
<dbReference type="FunFam" id="3.30.1490.20:FF:000003">
    <property type="entry name" value="acetyl-CoA carboxylase isoform X1"/>
    <property type="match status" value="1"/>
</dbReference>
<evidence type="ECO:0000313" key="13">
    <source>
        <dbReference type="Proteomes" id="UP000561726"/>
    </source>
</evidence>
<feature type="domain" description="Biotin carboxylation" evidence="9">
    <location>
        <begin position="1"/>
        <end position="445"/>
    </location>
</feature>
<dbReference type="Proteomes" id="UP000561726">
    <property type="component" value="Unassembled WGS sequence"/>
</dbReference>
<organism evidence="10 12">
    <name type="scientific">Cryobacterium roopkundense</name>
    <dbReference type="NCBI Taxonomy" id="1001240"/>
    <lineage>
        <taxon>Bacteria</taxon>
        <taxon>Bacillati</taxon>
        <taxon>Actinomycetota</taxon>
        <taxon>Actinomycetes</taxon>
        <taxon>Micrococcales</taxon>
        <taxon>Microbacteriaceae</taxon>
        <taxon>Cryobacterium</taxon>
    </lineage>
</organism>
<dbReference type="InterPro" id="IPR005479">
    <property type="entry name" value="CPAse_ATP-bd"/>
</dbReference>
<protein>
    <recommendedName>
        <fullName evidence="2">biotin carboxylase</fullName>
        <ecNumber evidence="2">6.3.4.14</ecNumber>
    </recommendedName>
</protein>
<feature type="domain" description="ATP-grasp" evidence="8">
    <location>
        <begin position="119"/>
        <end position="316"/>
    </location>
</feature>
<dbReference type="OrthoDB" id="9760256at2"/>
<evidence type="ECO:0000256" key="5">
    <source>
        <dbReference type="ARBA" id="ARBA00022840"/>
    </source>
</evidence>
<dbReference type="AlphaFoldDB" id="A0A099JHC1"/>
<dbReference type="PANTHER" id="PTHR48095">
    <property type="entry name" value="PYRUVATE CARBOXYLASE SUBUNIT A"/>
    <property type="match status" value="1"/>
</dbReference>
<proteinExistence type="predicted"/>
<sequence>MQKLFIANRGEIAVRVIRAARELGVRTVVGASAPDAGSYAATLADEFVIIGPASAGKSYLNQQAVLQAAIDSGCDVLHPGYGFLSENADFARAVTDAGLLWVGPSPESIEMMGNKARARRAADDAGVPTLRGSRGTVTPGDDLLVEAAAIGYPLVVKASAGGGGRGIRLVQAAEDLASTVEVAQAEALAAFGSADVYLERFVARARHVEVQVLGDGENVIHLGDRDCSMQRRQQKIVEEAPAPRLPDEVRERIRASSVELARQCNYRGLGTVEFLYDPETQEAAFIEMNTRLQVEHPVTEMITGLDLVREQLLVAAGGRLRLSQEQVKFRGHAFEFRINAEDPANGFLPSPGTLARVDWPGGPGVRVDSGVVTGSTVAPYYDSLLAKLVVWDSTREQCVARSARALGEVAIDGVKTTLPLLAALLERPELLTVDHHSTFIETTPELLGALV</sequence>
<accession>A0A099JHC1</accession>
<evidence type="ECO:0000256" key="2">
    <source>
        <dbReference type="ARBA" id="ARBA00013263"/>
    </source>
</evidence>
<dbReference type="PROSITE" id="PS00867">
    <property type="entry name" value="CPSASE_2"/>
    <property type="match status" value="1"/>
</dbReference>
<dbReference type="InterPro" id="IPR016185">
    <property type="entry name" value="PreATP-grasp_dom_sf"/>
</dbReference>
<dbReference type="Pfam" id="PF00289">
    <property type="entry name" value="Biotin_carb_N"/>
    <property type="match status" value="1"/>
</dbReference>
<evidence type="ECO:0000259" key="9">
    <source>
        <dbReference type="PROSITE" id="PS50979"/>
    </source>
</evidence>
<comment type="catalytic activity">
    <reaction evidence="6">
        <text>N(6)-biotinyl-L-lysyl-[protein] + hydrogencarbonate + ATP = N(6)-carboxybiotinyl-L-lysyl-[protein] + ADP + phosphate + H(+)</text>
        <dbReference type="Rhea" id="RHEA:13501"/>
        <dbReference type="Rhea" id="RHEA-COMP:10505"/>
        <dbReference type="Rhea" id="RHEA-COMP:10506"/>
        <dbReference type="ChEBI" id="CHEBI:15378"/>
        <dbReference type="ChEBI" id="CHEBI:17544"/>
        <dbReference type="ChEBI" id="CHEBI:30616"/>
        <dbReference type="ChEBI" id="CHEBI:43474"/>
        <dbReference type="ChEBI" id="CHEBI:83144"/>
        <dbReference type="ChEBI" id="CHEBI:83145"/>
        <dbReference type="ChEBI" id="CHEBI:456216"/>
        <dbReference type="EC" id="6.3.4.14"/>
    </reaction>
</comment>
<dbReference type="Proteomes" id="UP000029864">
    <property type="component" value="Unassembled WGS sequence"/>
</dbReference>
<keyword evidence="3 10" id="KW-0436">Ligase</keyword>
<reference evidence="11 13" key="2">
    <citation type="submission" date="2020-08" db="EMBL/GenBank/DDBJ databases">
        <title>Sequencing the genomes of 1000 actinobacteria strains.</title>
        <authorList>
            <person name="Klenk H.-P."/>
        </authorList>
    </citation>
    <scope>NUCLEOTIDE SEQUENCE [LARGE SCALE GENOMIC DNA]</scope>
    <source>
        <strain evidence="11 13">DSM 21065</strain>
    </source>
</reference>
<evidence type="ECO:0000256" key="4">
    <source>
        <dbReference type="ARBA" id="ARBA00022741"/>
    </source>
</evidence>